<proteinExistence type="inferred from homology"/>
<evidence type="ECO:0000256" key="5">
    <source>
        <dbReference type="HAMAP-Rule" id="MF_01219"/>
    </source>
</evidence>
<comment type="subunit">
    <text evidence="5">Homodimer and homohexamer; in equilibrium.</text>
</comment>
<reference evidence="6 7" key="1">
    <citation type="submission" date="2016-01" db="EMBL/GenBank/DDBJ databases">
        <authorList>
            <person name="Oliw E.H."/>
        </authorList>
    </citation>
    <scope>NUCLEOTIDE SEQUENCE [LARGE SCALE GENOMIC DNA]</scope>
    <source>
        <strain evidence="6 7">CMW7756B</strain>
    </source>
</reference>
<name>A0A133S1M8_9FIRM</name>
<dbReference type="NCBIfam" id="NF003548">
    <property type="entry name" value="PRK05205.1-4"/>
    <property type="match status" value="1"/>
</dbReference>
<comment type="caution">
    <text evidence="6">The sequence shown here is derived from an EMBL/GenBank/DDBJ whole genome shotgun (WGS) entry which is preliminary data.</text>
</comment>
<dbReference type="AlphaFoldDB" id="A0A133S1M8"/>
<dbReference type="Proteomes" id="UP000070226">
    <property type="component" value="Unassembled WGS sequence"/>
</dbReference>
<dbReference type="InterPro" id="IPR000836">
    <property type="entry name" value="PRTase_dom"/>
</dbReference>
<dbReference type="STRING" id="39777.B7L28_06215"/>
<dbReference type="GO" id="GO:0003723">
    <property type="term" value="F:RNA binding"/>
    <property type="evidence" value="ECO:0007669"/>
    <property type="project" value="UniProtKB-UniRule"/>
</dbReference>
<dbReference type="GO" id="GO:0006353">
    <property type="term" value="P:DNA-templated transcription termination"/>
    <property type="evidence" value="ECO:0007669"/>
    <property type="project" value="UniProtKB-UniRule"/>
</dbReference>
<evidence type="ECO:0000256" key="4">
    <source>
        <dbReference type="ARBA" id="ARBA00023163"/>
    </source>
</evidence>
<comment type="similarity">
    <text evidence="1 5">Belongs to the purine/pyrimidine phosphoribosyltransferase family. PyrR subfamily.</text>
</comment>
<dbReference type="NCBIfam" id="NF003549">
    <property type="entry name" value="PRK05205.1-5"/>
    <property type="match status" value="1"/>
</dbReference>
<keyword evidence="2 5" id="KW-0806">Transcription termination</keyword>
<dbReference type="PANTHER" id="PTHR11608:SF0">
    <property type="entry name" value="BIFUNCTIONAL PROTEIN PYRR"/>
    <property type="match status" value="1"/>
</dbReference>
<keyword evidence="4 5" id="KW-0804">Transcription</keyword>
<dbReference type="HAMAP" id="MF_01219">
    <property type="entry name" value="PyrR"/>
    <property type="match status" value="1"/>
</dbReference>
<dbReference type="EMBL" id="LRQT01000096">
    <property type="protein sequence ID" value="KXA62271.1"/>
    <property type="molecule type" value="Genomic_DNA"/>
</dbReference>
<dbReference type="FunFam" id="3.40.50.2020:FF:000020">
    <property type="entry name" value="Bifunctional protein PyrR"/>
    <property type="match status" value="1"/>
</dbReference>
<keyword evidence="5" id="KW-0694">RNA-binding</keyword>
<evidence type="ECO:0000256" key="2">
    <source>
        <dbReference type="ARBA" id="ARBA00022472"/>
    </source>
</evidence>
<dbReference type="CDD" id="cd06223">
    <property type="entry name" value="PRTases_typeI"/>
    <property type="match status" value="1"/>
</dbReference>
<evidence type="ECO:0000313" key="6">
    <source>
        <dbReference type="EMBL" id="KXA62271.1"/>
    </source>
</evidence>
<sequence length="173" mass="19462">METKRILMDGDAIRRAIRRISHEILERNKGLSNAVIVGIERRGVMLAKRLQSEIEAIEGLHIECEPLNVAMYRDDRDTRPKEGEPCSIDTTEKTIILVDDVLYTGRTIRAALNALMTSGRPKSIQLAVLVDRGHRELPIRADYVGKNIPTSHLEKVRVQVQELDGSDGVTIEQ</sequence>
<evidence type="ECO:0000256" key="1">
    <source>
        <dbReference type="ARBA" id="ARBA00005565"/>
    </source>
</evidence>
<dbReference type="RefSeq" id="WP_005382582.1">
    <property type="nucleotide sequence ID" value="NZ_CACRUN010000013.1"/>
</dbReference>
<dbReference type="SUPFAM" id="SSF53271">
    <property type="entry name" value="PRTase-like"/>
    <property type="match status" value="1"/>
</dbReference>
<dbReference type="InterPro" id="IPR050137">
    <property type="entry name" value="PyrR_bifunctional"/>
</dbReference>
<evidence type="ECO:0000256" key="3">
    <source>
        <dbReference type="ARBA" id="ARBA00023015"/>
    </source>
</evidence>
<feature type="short sequence motif" description="PRPP-binding" evidence="5">
    <location>
        <begin position="95"/>
        <end position="107"/>
    </location>
</feature>
<dbReference type="PANTHER" id="PTHR11608">
    <property type="entry name" value="BIFUNCTIONAL PROTEIN PYRR"/>
    <property type="match status" value="1"/>
</dbReference>
<dbReference type="EC" id="2.4.2.9" evidence="5"/>
<protein>
    <recommendedName>
        <fullName evidence="5">Bifunctional protein PyrR</fullName>
    </recommendedName>
    <domain>
        <recommendedName>
            <fullName evidence="5">Pyrimidine operon regulatory protein</fullName>
        </recommendedName>
    </domain>
    <domain>
        <recommendedName>
            <fullName evidence="5">Uracil phosphoribosyltransferase</fullName>
            <shortName evidence="5">UPRTase</shortName>
            <ecNumber evidence="5">2.4.2.9</ecNumber>
        </recommendedName>
    </domain>
</protein>
<keyword evidence="5 6" id="KW-0808">Transferase</keyword>
<comment type="function">
    <text evidence="5">Also displays a weak uracil phosphoribosyltransferase activity which is not physiologically significant.</text>
</comment>
<dbReference type="PATRIC" id="fig|39777.7.peg.1709"/>
<dbReference type="Gene3D" id="3.40.50.2020">
    <property type="match status" value="1"/>
</dbReference>
<evidence type="ECO:0000313" key="7">
    <source>
        <dbReference type="Proteomes" id="UP000070226"/>
    </source>
</evidence>
<dbReference type="GO" id="GO:0004845">
    <property type="term" value="F:uracil phosphoribosyltransferase activity"/>
    <property type="evidence" value="ECO:0007669"/>
    <property type="project" value="UniProtKB-UniRule"/>
</dbReference>
<dbReference type="InterPro" id="IPR023050">
    <property type="entry name" value="PyrR"/>
</dbReference>
<organism evidence="6">
    <name type="scientific">Veillonella atypica</name>
    <dbReference type="NCBI Taxonomy" id="39777"/>
    <lineage>
        <taxon>Bacteria</taxon>
        <taxon>Bacillati</taxon>
        <taxon>Bacillota</taxon>
        <taxon>Negativicutes</taxon>
        <taxon>Veillonellales</taxon>
        <taxon>Veillonellaceae</taxon>
        <taxon>Veillonella</taxon>
    </lineage>
</organism>
<gene>
    <name evidence="5" type="primary">pyrR</name>
    <name evidence="6" type="ORF">HMPREF3233_01745</name>
</gene>
<comment type="function">
    <text evidence="5">Regulates transcriptional attenuation of the pyrimidine nucleotide (pyr) operon by binding in a uridine-dependent manner to specific sites on pyr mRNA. This disrupts an antiterminator hairpin in the RNA and favors formation of a downstream transcription terminator, leading to a reduced expression of downstream genes.</text>
</comment>
<accession>A0A133S1M8</accession>
<keyword evidence="5 6" id="KW-0328">Glycosyltransferase</keyword>
<keyword evidence="3 5" id="KW-0805">Transcription regulation</keyword>
<dbReference type="InterPro" id="IPR029057">
    <property type="entry name" value="PRTase-like"/>
</dbReference>
<dbReference type="Pfam" id="PF00156">
    <property type="entry name" value="Pribosyltran"/>
    <property type="match status" value="1"/>
</dbReference>
<comment type="catalytic activity">
    <reaction evidence="5">
        <text>UMP + diphosphate = 5-phospho-alpha-D-ribose 1-diphosphate + uracil</text>
        <dbReference type="Rhea" id="RHEA:13017"/>
        <dbReference type="ChEBI" id="CHEBI:17568"/>
        <dbReference type="ChEBI" id="CHEBI:33019"/>
        <dbReference type="ChEBI" id="CHEBI:57865"/>
        <dbReference type="ChEBI" id="CHEBI:58017"/>
        <dbReference type="EC" id="2.4.2.9"/>
    </reaction>
</comment>